<dbReference type="Gene3D" id="3.40.50.2000">
    <property type="entry name" value="Glycogen Phosphorylase B"/>
    <property type="match status" value="2"/>
</dbReference>
<feature type="domain" description="Glycosyl transferase family 1" evidence="2">
    <location>
        <begin position="229"/>
        <end position="372"/>
    </location>
</feature>
<reference evidence="3" key="1">
    <citation type="submission" date="2024-03" db="EMBL/GenBank/DDBJ databases">
        <title>Complete genome sequence of Sulfurisphaera javensis strain KD-1.</title>
        <authorList>
            <person name="Sakai H."/>
            <person name="Nur N."/>
            <person name="Suwanto A."/>
            <person name="Kurosawa N."/>
        </authorList>
    </citation>
    <scope>NUCLEOTIDE SEQUENCE</scope>
    <source>
        <strain evidence="3">KD-1</strain>
    </source>
</reference>
<accession>A0AAT9GNE5</accession>
<dbReference type="SUPFAM" id="SSF53756">
    <property type="entry name" value="UDP-Glycosyltransferase/glycogen phosphorylase"/>
    <property type="match status" value="1"/>
</dbReference>
<dbReference type="EMBL" id="AP031322">
    <property type="protein sequence ID" value="BFH72200.1"/>
    <property type="molecule type" value="Genomic_DNA"/>
</dbReference>
<name>A0AAT9GNE5_9CREN</name>
<dbReference type="GO" id="GO:0016757">
    <property type="term" value="F:glycosyltransferase activity"/>
    <property type="evidence" value="ECO:0007669"/>
    <property type="project" value="InterPro"/>
</dbReference>
<evidence type="ECO:0000256" key="1">
    <source>
        <dbReference type="ARBA" id="ARBA00022679"/>
    </source>
</evidence>
<dbReference type="RefSeq" id="WP_369610443.1">
    <property type="nucleotide sequence ID" value="NZ_AP031322.1"/>
</dbReference>
<gene>
    <name evidence="3" type="ORF">SJAV_01440</name>
</gene>
<dbReference type="AlphaFoldDB" id="A0AAT9GNE5"/>
<dbReference type="KEGG" id="sjv:SJAV_01440"/>
<evidence type="ECO:0000259" key="2">
    <source>
        <dbReference type="Pfam" id="PF00534"/>
    </source>
</evidence>
<dbReference type="PANTHER" id="PTHR46401:SF2">
    <property type="entry name" value="GLYCOSYLTRANSFERASE WBBK-RELATED"/>
    <property type="match status" value="1"/>
</dbReference>
<dbReference type="GeneID" id="92353076"/>
<keyword evidence="1" id="KW-0808">Transferase</keyword>
<dbReference type="PANTHER" id="PTHR46401">
    <property type="entry name" value="GLYCOSYLTRANSFERASE WBBK-RELATED"/>
    <property type="match status" value="1"/>
</dbReference>
<protein>
    <submittedName>
        <fullName evidence="3">Glycosyltransferase</fullName>
    </submittedName>
</protein>
<evidence type="ECO:0000313" key="3">
    <source>
        <dbReference type="EMBL" id="BFH72200.1"/>
    </source>
</evidence>
<sequence>MILGIADSNALLSKKFGTEKHVHEVIKRLSVHYKIYYFPTTISFTYNEINTEINKYVKIPSSFFSLWDKREKKKFSLTRELFSFSPLAKELLSEYKKEVDSVDFLYIPHNYRLQLMSSILMSELSNGKFGMLLMTDPHNTLLEKESFFKCVSVWEKIWFSKKSAIEFCLAQRLQNYVFLQKTRRLKPSFIGVMNKGVLKYSNLSKYFNVKVISPPHAFNTEALKYRDVGKEDYAVFLGRINNAKGIYEAIEIGKRIKMKIMGYPEDKRAIELARKNGIEVICSPDERTKFETLSRAKVLVSPSHQESFSVTILEALAVRTPVVTYDLPSLASIYEFQAVKFVKEFDVSSLYKKVKEIIEMNNVYNLFDENVEEFVRLHSSWDNVANAIREVIESSNEE</sequence>
<organism evidence="3">
    <name type="scientific">Sulfurisphaera javensis</name>
    <dbReference type="NCBI Taxonomy" id="2049879"/>
    <lineage>
        <taxon>Archaea</taxon>
        <taxon>Thermoproteota</taxon>
        <taxon>Thermoprotei</taxon>
        <taxon>Sulfolobales</taxon>
        <taxon>Sulfolobaceae</taxon>
        <taxon>Sulfurisphaera</taxon>
    </lineage>
</organism>
<proteinExistence type="predicted"/>
<dbReference type="InterPro" id="IPR001296">
    <property type="entry name" value="Glyco_trans_1"/>
</dbReference>
<dbReference type="Pfam" id="PF00534">
    <property type="entry name" value="Glycos_transf_1"/>
    <property type="match status" value="1"/>
</dbReference>